<keyword evidence="1" id="KW-1133">Transmembrane helix</keyword>
<keyword evidence="4" id="KW-1185">Reference proteome</keyword>
<feature type="transmembrane region" description="Helical" evidence="1">
    <location>
        <begin position="18"/>
        <end position="39"/>
    </location>
</feature>
<evidence type="ECO:0000313" key="3">
    <source>
        <dbReference type="EMBL" id="GAA1226789.1"/>
    </source>
</evidence>
<evidence type="ECO:0000259" key="2">
    <source>
        <dbReference type="Pfam" id="PF14258"/>
    </source>
</evidence>
<dbReference type="Proteomes" id="UP001500943">
    <property type="component" value="Unassembled WGS sequence"/>
</dbReference>
<accession>A0ABN1W193</accession>
<reference evidence="3 4" key="1">
    <citation type="journal article" date="2019" name="Int. J. Syst. Evol. Microbiol.">
        <title>The Global Catalogue of Microorganisms (GCM) 10K type strain sequencing project: providing services to taxonomists for standard genome sequencing and annotation.</title>
        <authorList>
            <consortium name="The Broad Institute Genomics Platform"/>
            <consortium name="The Broad Institute Genome Sequencing Center for Infectious Disease"/>
            <person name="Wu L."/>
            <person name="Ma J."/>
        </authorList>
    </citation>
    <scope>NUCLEOTIDE SEQUENCE [LARGE SCALE GENOMIC DNA]</scope>
    <source>
        <strain evidence="3 4">JCM 12762</strain>
    </source>
</reference>
<keyword evidence="1" id="KW-0812">Transmembrane</keyword>
<comment type="caution">
    <text evidence="3">The sequence shown here is derived from an EMBL/GenBank/DDBJ whole genome shotgun (WGS) entry which is preliminary data.</text>
</comment>
<name>A0ABN1W193_9MICO</name>
<dbReference type="EMBL" id="BAAAKW010000068">
    <property type="protein sequence ID" value="GAA1226789.1"/>
    <property type="molecule type" value="Genomic_DNA"/>
</dbReference>
<keyword evidence="1" id="KW-0472">Membrane</keyword>
<protein>
    <submittedName>
        <fullName evidence="3">DUF4350 domain-containing protein</fullName>
    </submittedName>
</protein>
<organism evidence="3 4">
    <name type="scientific">Rhodoglobus aureus</name>
    <dbReference type="NCBI Taxonomy" id="191497"/>
    <lineage>
        <taxon>Bacteria</taxon>
        <taxon>Bacillati</taxon>
        <taxon>Actinomycetota</taxon>
        <taxon>Actinomycetes</taxon>
        <taxon>Micrococcales</taxon>
        <taxon>Microbacteriaceae</taxon>
        <taxon>Rhodoglobus</taxon>
    </lineage>
</organism>
<dbReference type="RefSeq" id="WP_343926672.1">
    <property type="nucleotide sequence ID" value="NZ_BAAAKW010000068.1"/>
</dbReference>
<proteinExistence type="predicted"/>
<evidence type="ECO:0000313" key="4">
    <source>
        <dbReference type="Proteomes" id="UP001500943"/>
    </source>
</evidence>
<dbReference type="InterPro" id="IPR025646">
    <property type="entry name" value="DUF4350"/>
</dbReference>
<dbReference type="Pfam" id="PF14258">
    <property type="entry name" value="DUF4350"/>
    <property type="match status" value="1"/>
</dbReference>
<sequence>MSAPTVVTPRIGTTLRRALFWIIAALFLLSVAIVSLNLVGTSVEGPPLDPTSPHESGTQALAEVLRQQGVDVIVTTSLDDTRDALAESDDSTLFFSNLGGYLSDDQTVEASGLASTVILAEPGSEALHAVAPEVANAGTRVGTIAAECSSPLAPKAPEITAGPSSLRIIDADAEATGCYGSEDLGYGLIALDRGTTQLLLLGATTALTNGDITTADNAAFALRMLGQHETLVWYTPSFADGSDSSGVKTYDELAPDWVLPVVWLTALTLLAAALWRGRRFGPLVIEKLPVTVRSSETMQGRARLYEKTAARLHALDALRIGSIRRLAALCGMASTASVDDVINRIAVLIDLPVAQLRRLLVDVAPTNDNDLLALSDELLTLEQRVESAVRPV</sequence>
<evidence type="ECO:0000256" key="1">
    <source>
        <dbReference type="SAM" id="Phobius"/>
    </source>
</evidence>
<feature type="domain" description="DUF4350" evidence="2">
    <location>
        <begin position="51"/>
        <end position="225"/>
    </location>
</feature>
<gene>
    <name evidence="3" type="ORF">GCM10009655_26830</name>
</gene>